<dbReference type="PATRIC" id="fig|1144316.3.peg.1130"/>
<keyword evidence="2" id="KW-1185">Reference proteome</keyword>
<dbReference type="RefSeq" id="WP_007841481.1">
    <property type="nucleotide sequence ID" value="NZ_AKJY01000014.1"/>
</dbReference>
<dbReference type="Proteomes" id="UP000007509">
    <property type="component" value="Unassembled WGS sequence"/>
</dbReference>
<dbReference type="EMBL" id="AKJY01000014">
    <property type="protein sequence ID" value="EJL74386.1"/>
    <property type="molecule type" value="Genomic_DNA"/>
</dbReference>
<proteinExistence type="predicted"/>
<reference evidence="1 2" key="1">
    <citation type="journal article" date="2012" name="J. Bacteriol.">
        <title>Twenty-one genome sequences from Pseudomonas species and 19 genome sequences from diverse bacteria isolated from the rhizosphere and endosphere of Populus deltoides.</title>
        <authorList>
            <person name="Brown S.D."/>
            <person name="Utturkar S.M."/>
            <person name="Klingeman D.M."/>
            <person name="Johnson C.M."/>
            <person name="Martin S.L."/>
            <person name="Land M.L."/>
            <person name="Lu T.Y."/>
            <person name="Schadt C.W."/>
            <person name="Doktycz M.J."/>
            <person name="Pelletier D.A."/>
        </authorList>
    </citation>
    <scope>NUCLEOTIDE SEQUENCE [LARGE SCALE GENOMIC DNA]</scope>
    <source>
        <strain evidence="1 2">CF314</strain>
    </source>
</reference>
<evidence type="ECO:0000313" key="1">
    <source>
        <dbReference type="EMBL" id="EJL74386.1"/>
    </source>
</evidence>
<name>J3CMA9_9FLAO</name>
<sequence>MKYDGFFTIDANGLLPQPEQESIQIFGRIEDILPVCTLSDYIAAVYPYEKNNTDFYDDPRMDLIEKIIRLQVALYLTRRTSLCQSVSDGFLADIEEHIKRYKEIYKHEYIDPNDAVSF</sequence>
<evidence type="ECO:0000313" key="2">
    <source>
        <dbReference type="Proteomes" id="UP000007509"/>
    </source>
</evidence>
<comment type="caution">
    <text evidence="1">The sequence shown here is derived from an EMBL/GenBank/DDBJ whole genome shotgun (WGS) entry which is preliminary data.</text>
</comment>
<protein>
    <submittedName>
        <fullName evidence="1">Uncharacterized protein</fullName>
    </submittedName>
</protein>
<gene>
    <name evidence="1" type="ORF">PMI13_01125</name>
</gene>
<organism evidence="1 2">
    <name type="scientific">Chryseobacterium populi</name>
    <dbReference type="NCBI Taxonomy" id="1144316"/>
    <lineage>
        <taxon>Bacteria</taxon>
        <taxon>Pseudomonadati</taxon>
        <taxon>Bacteroidota</taxon>
        <taxon>Flavobacteriia</taxon>
        <taxon>Flavobacteriales</taxon>
        <taxon>Weeksellaceae</taxon>
        <taxon>Chryseobacterium group</taxon>
        <taxon>Chryseobacterium</taxon>
    </lineage>
</organism>
<accession>J3CMA9</accession>
<dbReference type="AlphaFoldDB" id="J3CMA9"/>